<accession>A0A1F5YCX3</accession>
<evidence type="ECO:0000313" key="1">
    <source>
        <dbReference type="EMBL" id="OGF97979.1"/>
    </source>
</evidence>
<organism evidence="1 2">
    <name type="scientific">Candidatus Glassbacteria bacterium GWA2_58_10</name>
    <dbReference type="NCBI Taxonomy" id="1817865"/>
    <lineage>
        <taxon>Bacteria</taxon>
        <taxon>Candidatus Glassiibacteriota</taxon>
    </lineage>
</organism>
<dbReference type="EMBL" id="MFIV01000189">
    <property type="protein sequence ID" value="OGF97979.1"/>
    <property type="molecule type" value="Genomic_DNA"/>
</dbReference>
<protein>
    <submittedName>
        <fullName evidence="1">Uncharacterized protein</fullName>
    </submittedName>
</protein>
<reference evidence="1 2" key="1">
    <citation type="journal article" date="2016" name="Nat. Commun.">
        <title>Thousands of microbial genomes shed light on interconnected biogeochemical processes in an aquifer system.</title>
        <authorList>
            <person name="Anantharaman K."/>
            <person name="Brown C.T."/>
            <person name="Hug L.A."/>
            <person name="Sharon I."/>
            <person name="Castelle C.J."/>
            <person name="Probst A.J."/>
            <person name="Thomas B.C."/>
            <person name="Singh A."/>
            <person name="Wilkins M.J."/>
            <person name="Karaoz U."/>
            <person name="Brodie E.L."/>
            <person name="Williams K.H."/>
            <person name="Hubbard S.S."/>
            <person name="Banfield J.F."/>
        </authorList>
    </citation>
    <scope>NUCLEOTIDE SEQUENCE [LARGE SCALE GENOMIC DNA]</scope>
</reference>
<dbReference type="Proteomes" id="UP000176992">
    <property type="component" value="Unassembled WGS sequence"/>
</dbReference>
<dbReference type="AlphaFoldDB" id="A0A1F5YCX3"/>
<evidence type="ECO:0000313" key="2">
    <source>
        <dbReference type="Proteomes" id="UP000176992"/>
    </source>
</evidence>
<name>A0A1F5YCX3_9BACT</name>
<sequence length="172" mass="18750">MSSAVKCMTEAVSGAYDLIAVVIDRDNDFSSDEFLTLCGALKSDRLTRNTPVLAVLATGNPEILRKLDQAGADYVLCLPEESRLPSLDLLLETANKLDAADVPHLVLEKTCPFLHYTRLESGKELVSCGAFSDMLVLGRQKINGLCTTSGHKSCPYFLAPKTDKLRELETAK</sequence>
<gene>
    <name evidence="1" type="ORF">A2Z86_10100</name>
</gene>
<proteinExistence type="predicted"/>
<comment type="caution">
    <text evidence="1">The sequence shown here is derived from an EMBL/GenBank/DDBJ whole genome shotgun (WGS) entry which is preliminary data.</text>
</comment>